<sequence length="404" mass="43516">MVLVCVALAFPALGLTGVSSVNAAVESYKIVSFGDSLTTGYQPDKKPNEYYGFVPRLAEQAQFRGRAEVDNYGISGLDSSGLNRYIEAVEAERNTTADAIQSGLRDPNAAKLAANVSEVRSDIVEADVITITIGGNDLLPLLTARPRLTAAQLEPKVEELLQGYASNVDQILTNLKQINPNARIVIADQYQPVSDSKSGGLYAQLNQAAEAYTKTLDTVTAKQNAQGAKVEAVHVVPLFAGKESELTYIEYNDIHPNQDGYELLAKAFAEQIWGEYRTLKASALANTVAVVVSGRELDTKFKPILKNNTTFVVLRDITDALGANLKWNNKTAAASINYGGRAVNIPVGKKAITVNGQSKVITVPAFTTKVNGETKTYVPLAVLADGLGFDVQYTQRLKTVFVNP</sequence>
<dbReference type="InterPro" id="IPR036514">
    <property type="entry name" value="SGNH_hydro_sf"/>
</dbReference>
<organism evidence="4 5">
    <name type="scientific">Saccharibacillus kuerlensis</name>
    <dbReference type="NCBI Taxonomy" id="459527"/>
    <lineage>
        <taxon>Bacteria</taxon>
        <taxon>Bacillati</taxon>
        <taxon>Bacillota</taxon>
        <taxon>Bacilli</taxon>
        <taxon>Bacillales</taxon>
        <taxon>Paenibacillaceae</taxon>
        <taxon>Saccharibacillus</taxon>
    </lineage>
</organism>
<feature type="domain" description="SGNH hydrolase-type esterase" evidence="3">
    <location>
        <begin position="33"/>
        <end position="263"/>
    </location>
</feature>
<evidence type="ECO:0000259" key="3">
    <source>
        <dbReference type="Pfam" id="PF13472"/>
    </source>
</evidence>
<comment type="caution">
    <text evidence="4">The sequence shown here is derived from an EMBL/GenBank/DDBJ whole genome shotgun (WGS) entry which is preliminary data.</text>
</comment>
<dbReference type="InterPro" id="IPR036582">
    <property type="entry name" value="Mao_N_sf"/>
</dbReference>
<dbReference type="Pfam" id="PF07833">
    <property type="entry name" value="Cu_amine_oxidN1"/>
    <property type="match status" value="1"/>
</dbReference>
<dbReference type="InterPro" id="IPR051532">
    <property type="entry name" value="Ester_Hydrolysis_Enzymes"/>
</dbReference>
<dbReference type="SUPFAM" id="SSF55383">
    <property type="entry name" value="Copper amine oxidase, domain N"/>
    <property type="match status" value="1"/>
</dbReference>
<dbReference type="Proteomes" id="UP000606653">
    <property type="component" value="Unassembled WGS sequence"/>
</dbReference>
<proteinExistence type="predicted"/>
<feature type="chain" id="PRO_5045986076" description="Copper amine oxidase" evidence="1">
    <location>
        <begin position="24"/>
        <end position="404"/>
    </location>
</feature>
<evidence type="ECO:0008006" key="6">
    <source>
        <dbReference type="Google" id="ProtNLM"/>
    </source>
</evidence>
<name>A0ABQ2LAZ8_9BACL</name>
<dbReference type="PANTHER" id="PTHR30383:SF27">
    <property type="entry name" value="SPORE GERMINATION LIPASE LIPC"/>
    <property type="match status" value="1"/>
</dbReference>
<evidence type="ECO:0000256" key="1">
    <source>
        <dbReference type="SAM" id="SignalP"/>
    </source>
</evidence>
<reference evidence="5" key="1">
    <citation type="journal article" date="2019" name="Int. J. Syst. Evol. Microbiol.">
        <title>The Global Catalogue of Microorganisms (GCM) 10K type strain sequencing project: providing services to taxonomists for standard genome sequencing and annotation.</title>
        <authorList>
            <consortium name="The Broad Institute Genomics Platform"/>
            <consortium name="The Broad Institute Genome Sequencing Center for Infectious Disease"/>
            <person name="Wu L."/>
            <person name="Ma J."/>
        </authorList>
    </citation>
    <scope>NUCLEOTIDE SEQUENCE [LARGE SCALE GENOMIC DNA]</scope>
    <source>
        <strain evidence="5">CGMCC 1.6964</strain>
    </source>
</reference>
<feature type="signal peptide" evidence="1">
    <location>
        <begin position="1"/>
        <end position="23"/>
    </location>
</feature>
<gene>
    <name evidence="4" type="ORF">GCM10010969_38940</name>
</gene>
<dbReference type="PANTHER" id="PTHR30383">
    <property type="entry name" value="THIOESTERASE 1/PROTEASE 1/LYSOPHOSPHOLIPASE L1"/>
    <property type="match status" value="1"/>
</dbReference>
<dbReference type="SUPFAM" id="SSF52266">
    <property type="entry name" value="SGNH hydrolase"/>
    <property type="match status" value="1"/>
</dbReference>
<keyword evidence="1" id="KW-0732">Signal</keyword>
<dbReference type="InterPro" id="IPR012854">
    <property type="entry name" value="Cu_amine_oxidase-like_N"/>
</dbReference>
<evidence type="ECO:0000259" key="2">
    <source>
        <dbReference type="Pfam" id="PF07833"/>
    </source>
</evidence>
<evidence type="ECO:0000313" key="4">
    <source>
        <dbReference type="EMBL" id="GGO08965.1"/>
    </source>
</evidence>
<dbReference type="Pfam" id="PF13472">
    <property type="entry name" value="Lipase_GDSL_2"/>
    <property type="match status" value="1"/>
</dbReference>
<dbReference type="EMBL" id="BMLN01000017">
    <property type="protein sequence ID" value="GGO08965.1"/>
    <property type="molecule type" value="Genomic_DNA"/>
</dbReference>
<dbReference type="Gene3D" id="3.30.457.10">
    <property type="entry name" value="Copper amine oxidase-like, N-terminal domain"/>
    <property type="match status" value="1"/>
</dbReference>
<evidence type="ECO:0000313" key="5">
    <source>
        <dbReference type="Proteomes" id="UP000606653"/>
    </source>
</evidence>
<dbReference type="Gene3D" id="3.40.50.1110">
    <property type="entry name" value="SGNH hydrolase"/>
    <property type="match status" value="1"/>
</dbReference>
<dbReference type="InterPro" id="IPR013830">
    <property type="entry name" value="SGNH_hydro"/>
</dbReference>
<keyword evidence="5" id="KW-1185">Reference proteome</keyword>
<protein>
    <recommendedName>
        <fullName evidence="6">Copper amine oxidase</fullName>
    </recommendedName>
</protein>
<feature type="domain" description="Copper amine oxidase-like N-terminal" evidence="2">
    <location>
        <begin position="291"/>
        <end position="401"/>
    </location>
</feature>
<accession>A0ABQ2LAZ8</accession>